<reference evidence="1 2" key="1">
    <citation type="submission" date="2018-10" db="EMBL/GenBank/DDBJ databases">
        <title>Genomic Encyclopedia of Type Strains, Phase IV (KMG-IV): sequencing the most valuable type-strain genomes for metagenomic binning, comparative biology and taxonomic classification.</title>
        <authorList>
            <person name="Goeker M."/>
        </authorList>
    </citation>
    <scope>NUCLEOTIDE SEQUENCE [LARGE SCALE GENOMIC DNA]</scope>
    <source>
        <strain evidence="1 2">DSM 4734</strain>
    </source>
</reference>
<evidence type="ECO:0000313" key="1">
    <source>
        <dbReference type="EMBL" id="RKQ96665.1"/>
    </source>
</evidence>
<protein>
    <submittedName>
        <fullName evidence="1">Uncharacterized protein</fullName>
    </submittedName>
</protein>
<accession>A0A495D427</accession>
<comment type="caution">
    <text evidence="1">The sequence shown here is derived from an EMBL/GenBank/DDBJ whole genome shotgun (WGS) entry which is preliminary data.</text>
</comment>
<gene>
    <name evidence="1" type="ORF">C7435_1998</name>
</gene>
<proteinExistence type="predicted"/>
<dbReference type="Proteomes" id="UP000273675">
    <property type="component" value="Unassembled WGS sequence"/>
</dbReference>
<evidence type="ECO:0000313" key="2">
    <source>
        <dbReference type="Proteomes" id="UP000273675"/>
    </source>
</evidence>
<sequence length="136" mass="15505">MISVITSALAPLVTVMPQHDLPVTALLNGHHECRASYQLRPNERGDTLLPRYIHVTCESDFEMDRVRPDLREQAGELLINEAEGAARLSIARWRHRLEDDQDECFHVTLRFPNPSNTPAWAEEPNLLPCGRLIIDE</sequence>
<organism evidence="1 2">
    <name type="scientific">Maricaulis maris</name>
    <dbReference type="NCBI Taxonomy" id="74318"/>
    <lineage>
        <taxon>Bacteria</taxon>
        <taxon>Pseudomonadati</taxon>
        <taxon>Pseudomonadota</taxon>
        <taxon>Alphaproteobacteria</taxon>
        <taxon>Maricaulales</taxon>
        <taxon>Maricaulaceae</taxon>
        <taxon>Maricaulis</taxon>
    </lineage>
</organism>
<dbReference type="EMBL" id="RBIM01000004">
    <property type="protein sequence ID" value="RKQ96665.1"/>
    <property type="molecule type" value="Genomic_DNA"/>
</dbReference>
<name>A0A495D427_9PROT</name>
<dbReference type="AlphaFoldDB" id="A0A495D427"/>
<dbReference type="RefSeq" id="WP_075190122.1">
    <property type="nucleotide sequence ID" value="NZ_RBIM01000004.1"/>
</dbReference>